<dbReference type="GeneID" id="65130545"/>
<dbReference type="KEGG" id="vg:65130545"/>
<protein>
    <recommendedName>
        <fullName evidence="3">Phage protein</fullName>
    </recommendedName>
</protein>
<keyword evidence="2" id="KW-1185">Reference proteome</keyword>
<accession>A0A7M1RS79</accession>
<dbReference type="EMBL" id="MT774395">
    <property type="protein sequence ID" value="QOR56632.1"/>
    <property type="molecule type" value="Genomic_DNA"/>
</dbReference>
<name>A0A7M1RS79_9CAUD</name>
<dbReference type="RefSeq" id="YP_010112084.1">
    <property type="nucleotide sequence ID" value="NC_055888.1"/>
</dbReference>
<dbReference type="Proteomes" id="UP000594150">
    <property type="component" value="Segment"/>
</dbReference>
<reference evidence="1 2" key="1">
    <citation type="submission" date="2020-07" db="EMBL/GenBank/DDBJ databases">
        <title>Taxonomic proposal: Crassvirales, a new order of highly abundant and diverse bacterial viruses.</title>
        <authorList>
            <person name="Shkoporov A.N."/>
            <person name="Stockdale S.R."/>
            <person name="Guerin E."/>
            <person name="Ross R.P."/>
            <person name="Hill C."/>
        </authorList>
    </citation>
    <scope>NUCLEOTIDE SEQUENCE [LARGE SCALE GENOMIC DNA]</scope>
</reference>
<evidence type="ECO:0008006" key="3">
    <source>
        <dbReference type="Google" id="ProtNLM"/>
    </source>
</evidence>
<sequence>MDLKRLSDRELLENIYAMLLYVVVKVTEIDNDDKLFGMNLAADLLGSIVYDAQPRTSRYAA</sequence>
<organism evidence="1 2">
    <name type="scientific">uncultured phage cr52_1</name>
    <dbReference type="NCBI Taxonomy" id="2772079"/>
    <lineage>
        <taxon>Viruses</taxon>
        <taxon>Duplodnaviria</taxon>
        <taxon>Heunggongvirae</taxon>
        <taxon>Uroviricota</taxon>
        <taxon>Caudoviricetes</taxon>
        <taxon>Crassvirales</taxon>
        <taxon>Suoliviridae</taxon>
        <taxon>Loutivirinae</taxon>
        <taxon>Buchavirus</taxon>
        <taxon>Buchavirus copri</taxon>
    </lineage>
</organism>
<evidence type="ECO:0000313" key="2">
    <source>
        <dbReference type="Proteomes" id="UP000594150"/>
    </source>
</evidence>
<proteinExistence type="predicted"/>
<evidence type="ECO:0000313" key="1">
    <source>
        <dbReference type="EMBL" id="QOR56632.1"/>
    </source>
</evidence>